<evidence type="ECO:0000256" key="1">
    <source>
        <dbReference type="ARBA" id="ARBA00022737"/>
    </source>
</evidence>
<dbReference type="PANTHER" id="PTHR46031">
    <property type="match status" value="1"/>
</dbReference>
<dbReference type="Gene3D" id="3.30.160.20">
    <property type="match status" value="2"/>
</dbReference>
<dbReference type="AlphaFoldDB" id="A0AA38CDD1"/>
<dbReference type="SUPFAM" id="SSF54768">
    <property type="entry name" value="dsRNA-binding domain-like"/>
    <property type="match status" value="2"/>
</dbReference>
<dbReference type="PANTHER" id="PTHR46031:SF26">
    <property type="entry name" value="DOUBLE-STRANDED RNA-BINDING PROTEIN 2"/>
    <property type="match status" value="1"/>
</dbReference>
<keyword evidence="2 3" id="KW-0694">RNA-binding</keyword>
<evidence type="ECO:0000313" key="5">
    <source>
        <dbReference type="EMBL" id="KAH9298667.1"/>
    </source>
</evidence>
<keyword evidence="1" id="KW-0677">Repeat</keyword>
<protein>
    <recommendedName>
        <fullName evidence="4">DRBM domain-containing protein</fullName>
    </recommendedName>
</protein>
<reference evidence="5 6" key="1">
    <citation type="journal article" date="2021" name="Nat. Plants">
        <title>The Taxus genome provides insights into paclitaxel biosynthesis.</title>
        <authorList>
            <person name="Xiong X."/>
            <person name="Gou J."/>
            <person name="Liao Q."/>
            <person name="Li Y."/>
            <person name="Zhou Q."/>
            <person name="Bi G."/>
            <person name="Li C."/>
            <person name="Du R."/>
            <person name="Wang X."/>
            <person name="Sun T."/>
            <person name="Guo L."/>
            <person name="Liang H."/>
            <person name="Lu P."/>
            <person name="Wu Y."/>
            <person name="Zhang Z."/>
            <person name="Ro D.K."/>
            <person name="Shang Y."/>
            <person name="Huang S."/>
            <person name="Yan J."/>
        </authorList>
    </citation>
    <scope>NUCLEOTIDE SEQUENCE [LARGE SCALE GENOMIC DNA]</scope>
    <source>
        <strain evidence="5">Ta-2019</strain>
    </source>
</reference>
<feature type="non-terminal residue" evidence="5">
    <location>
        <position position="306"/>
    </location>
</feature>
<gene>
    <name evidence="5" type="ORF">KI387_030349</name>
</gene>
<accession>A0AA38CDD1</accession>
<name>A0AA38CDD1_TAXCH</name>
<dbReference type="PROSITE" id="PS50137">
    <property type="entry name" value="DS_RBD"/>
    <property type="match status" value="2"/>
</dbReference>
<proteinExistence type="predicted"/>
<dbReference type="InterPro" id="IPR014720">
    <property type="entry name" value="dsRBD_dom"/>
</dbReference>
<dbReference type="Pfam" id="PF00035">
    <property type="entry name" value="dsrm"/>
    <property type="match status" value="2"/>
</dbReference>
<organism evidence="5 6">
    <name type="scientific">Taxus chinensis</name>
    <name type="common">Chinese yew</name>
    <name type="synonym">Taxus wallichiana var. chinensis</name>
    <dbReference type="NCBI Taxonomy" id="29808"/>
    <lineage>
        <taxon>Eukaryota</taxon>
        <taxon>Viridiplantae</taxon>
        <taxon>Streptophyta</taxon>
        <taxon>Embryophyta</taxon>
        <taxon>Tracheophyta</taxon>
        <taxon>Spermatophyta</taxon>
        <taxon>Pinopsida</taxon>
        <taxon>Pinidae</taxon>
        <taxon>Conifers II</taxon>
        <taxon>Cupressales</taxon>
        <taxon>Taxaceae</taxon>
        <taxon>Taxus</taxon>
    </lineage>
</organism>
<dbReference type="Proteomes" id="UP000824469">
    <property type="component" value="Unassembled WGS sequence"/>
</dbReference>
<evidence type="ECO:0000259" key="4">
    <source>
        <dbReference type="PROSITE" id="PS50137"/>
    </source>
</evidence>
<evidence type="ECO:0000256" key="3">
    <source>
        <dbReference type="PROSITE-ProRule" id="PRU00266"/>
    </source>
</evidence>
<feature type="domain" description="DRBM" evidence="4">
    <location>
        <begin position="47"/>
        <end position="116"/>
    </location>
</feature>
<keyword evidence="6" id="KW-1185">Reference proteome</keyword>
<evidence type="ECO:0000256" key="2">
    <source>
        <dbReference type="ARBA" id="ARBA00022884"/>
    </source>
</evidence>
<dbReference type="SMART" id="SM00358">
    <property type="entry name" value="DSRM"/>
    <property type="match status" value="2"/>
</dbReference>
<feature type="domain" description="DRBM" evidence="4">
    <location>
        <begin position="127"/>
        <end position="195"/>
    </location>
</feature>
<sequence>MNNYAEVPKGVDLDNFSRLGCLEEDWGAYGHSACFALPGFTCYKMESYKNKLQECIQKLHLPLPVYESVNEGFDHLPNFKCSVTVNGVRYESTGAHKHKKEAEQSAAQAAIQDLATRHSDYQFEETIGKKLLMELLARMGRGSPTFSFAKMGAAHSPDFTSTLEIDGVSYVGGVAKSKKEAETKAAFVAFQAIKAQVGGPHSQLQLHTQSKGSHDLEQPTEECIDFKSEVKTITTSCTPNNTFVVGTNSQQDGNAYAVEKGFFGKSNAYDVNSACATVLHNQLEQETFIIPQEQEDIEAKKQGVHE</sequence>
<dbReference type="GO" id="GO:0003723">
    <property type="term" value="F:RNA binding"/>
    <property type="evidence" value="ECO:0007669"/>
    <property type="project" value="UniProtKB-UniRule"/>
</dbReference>
<comment type="caution">
    <text evidence="5">The sequence shown here is derived from an EMBL/GenBank/DDBJ whole genome shotgun (WGS) entry which is preliminary data.</text>
</comment>
<dbReference type="EMBL" id="JAHRHJ020000010">
    <property type="protein sequence ID" value="KAH9298667.1"/>
    <property type="molecule type" value="Genomic_DNA"/>
</dbReference>
<evidence type="ECO:0000313" key="6">
    <source>
        <dbReference type="Proteomes" id="UP000824469"/>
    </source>
</evidence>